<dbReference type="SUPFAM" id="SSF57850">
    <property type="entry name" value="RING/U-box"/>
    <property type="match status" value="1"/>
</dbReference>
<sequence>MASKIQGIETCDQHVAKRQKLCGKDEITNDAGNSLERASELSYKVPAVHQECDNGPHASCSSFSDVSLRIACDNIKQKYLSAFSSKLSMAQPEFNKSYTQNSDLSRDLIRKIEEALVTTLNNGKSSRIVSRFRSISGLKYHMQTGLDRLAASRKGMRKEYPHARSLAIAQAQILQAYDEINMATSRLRLAEDEDHKALDALSEEELPSASGLVQAKEKVPLESPNPSSVAEGAVTIPTSTEQKNGCIPTGDKETCPVCQDPLTIRKMVFPCGHLACCKCKLPSP</sequence>
<dbReference type="Proteomes" id="UP000315295">
    <property type="component" value="Unassembled WGS sequence"/>
</dbReference>
<name>A0A540MIM9_MALBA</name>
<dbReference type="PANTHER" id="PTHR45865:SF1">
    <property type="entry name" value="E3 UBIQUITIN-PROTEIN LIGASE SHPRH"/>
    <property type="match status" value="1"/>
</dbReference>
<dbReference type="PANTHER" id="PTHR45865">
    <property type="entry name" value="E3 UBIQUITIN-PROTEIN LIGASE SHPRH FAMILY MEMBER"/>
    <property type="match status" value="1"/>
</dbReference>
<gene>
    <name evidence="1" type="ORF">C1H46_015862</name>
</gene>
<evidence type="ECO:0000313" key="2">
    <source>
        <dbReference type="Proteomes" id="UP000315295"/>
    </source>
</evidence>
<comment type="caution">
    <text evidence="1">The sequence shown here is derived from an EMBL/GenBank/DDBJ whole genome shotgun (WGS) entry which is preliminary data.</text>
</comment>
<dbReference type="EMBL" id="VIEB01000251">
    <property type="protein sequence ID" value="TQD98614.1"/>
    <property type="molecule type" value="Genomic_DNA"/>
</dbReference>
<keyword evidence="2" id="KW-1185">Reference proteome</keyword>
<reference evidence="1 2" key="1">
    <citation type="journal article" date="2019" name="G3 (Bethesda)">
        <title>Sequencing of a Wild Apple (Malus baccata) Genome Unravels the Differences Between Cultivated and Wild Apple Species Regarding Disease Resistance and Cold Tolerance.</title>
        <authorList>
            <person name="Chen X."/>
        </authorList>
    </citation>
    <scope>NUCLEOTIDE SEQUENCE [LARGE SCALE GENOMIC DNA]</scope>
    <source>
        <strain evidence="2">cv. Shandingzi</strain>
        <tissue evidence="1">Leaves</tissue>
    </source>
</reference>
<dbReference type="AlphaFoldDB" id="A0A540MIM9"/>
<proteinExistence type="predicted"/>
<evidence type="ECO:0008006" key="3">
    <source>
        <dbReference type="Google" id="ProtNLM"/>
    </source>
</evidence>
<organism evidence="1 2">
    <name type="scientific">Malus baccata</name>
    <name type="common">Siberian crab apple</name>
    <name type="synonym">Pyrus baccata</name>
    <dbReference type="NCBI Taxonomy" id="106549"/>
    <lineage>
        <taxon>Eukaryota</taxon>
        <taxon>Viridiplantae</taxon>
        <taxon>Streptophyta</taxon>
        <taxon>Embryophyta</taxon>
        <taxon>Tracheophyta</taxon>
        <taxon>Spermatophyta</taxon>
        <taxon>Magnoliopsida</taxon>
        <taxon>eudicotyledons</taxon>
        <taxon>Gunneridae</taxon>
        <taxon>Pentapetalae</taxon>
        <taxon>rosids</taxon>
        <taxon>fabids</taxon>
        <taxon>Rosales</taxon>
        <taxon>Rosaceae</taxon>
        <taxon>Amygdaloideae</taxon>
        <taxon>Maleae</taxon>
        <taxon>Malus</taxon>
    </lineage>
</organism>
<accession>A0A540MIM9</accession>
<dbReference type="STRING" id="106549.A0A540MIM9"/>
<dbReference type="InterPro" id="IPR052583">
    <property type="entry name" value="ATP-helicase/E3_Ub-Ligase"/>
</dbReference>
<evidence type="ECO:0000313" key="1">
    <source>
        <dbReference type="EMBL" id="TQD98614.1"/>
    </source>
</evidence>
<protein>
    <recommendedName>
        <fullName evidence="3">RING-type domain-containing protein</fullName>
    </recommendedName>
</protein>